<dbReference type="Proteomes" id="UP000179807">
    <property type="component" value="Unassembled WGS sequence"/>
</dbReference>
<dbReference type="PANTHER" id="PTHR12385:SF4">
    <property type="entry name" value="PROTEIN PNS1"/>
    <property type="match status" value="1"/>
</dbReference>
<evidence type="ECO:0000256" key="1">
    <source>
        <dbReference type="ARBA" id="ARBA00004141"/>
    </source>
</evidence>
<keyword evidence="3 6" id="KW-0812">Transmembrane</keyword>
<dbReference type="AlphaFoldDB" id="A0A1J4J7Y6"/>
<evidence type="ECO:0000256" key="4">
    <source>
        <dbReference type="ARBA" id="ARBA00022989"/>
    </source>
</evidence>
<comment type="caution">
    <text evidence="7">The sequence shown here is derived from an EMBL/GenBank/DDBJ whole genome shotgun (WGS) entry which is preliminary data.</text>
</comment>
<keyword evidence="5 6" id="KW-0472">Membrane</keyword>
<dbReference type="Pfam" id="PF04515">
    <property type="entry name" value="Choline_transpo"/>
    <property type="match status" value="1"/>
</dbReference>
<gene>
    <name evidence="7" type="ORF">TRFO_11748</name>
</gene>
<dbReference type="GO" id="GO:0022857">
    <property type="term" value="F:transmembrane transporter activity"/>
    <property type="evidence" value="ECO:0007669"/>
    <property type="project" value="UniProtKB-UniRule"/>
</dbReference>
<comment type="function">
    <text evidence="6">Choline transporter.</text>
</comment>
<dbReference type="OrthoDB" id="44736at2759"/>
<feature type="transmembrane region" description="Helical" evidence="6">
    <location>
        <begin position="79"/>
        <end position="101"/>
    </location>
</feature>
<accession>A0A1J4J7Y6</accession>
<organism evidence="7 8">
    <name type="scientific">Tritrichomonas foetus</name>
    <dbReference type="NCBI Taxonomy" id="1144522"/>
    <lineage>
        <taxon>Eukaryota</taxon>
        <taxon>Metamonada</taxon>
        <taxon>Parabasalia</taxon>
        <taxon>Tritrichomonadida</taxon>
        <taxon>Tritrichomonadidae</taxon>
        <taxon>Tritrichomonas</taxon>
    </lineage>
</organism>
<feature type="transmembrane region" description="Helical" evidence="6">
    <location>
        <begin position="325"/>
        <end position="345"/>
    </location>
</feature>
<comment type="similarity">
    <text evidence="2 6">Belongs to the CTL (choline transporter-like) family.</text>
</comment>
<sequence>MNIQENPYHAQYGQQTPEQIYQTFDYDPYNINYQQMSVDQWSQVPNNQSCYSQYWDNPECFEPQNFARNTKSETSYYDVSYSIAFWINFAVTIVLIAFMIYSSTTAFKKIASEIEKNPSPQNPVTDDKMQPINLSAYKAPLLASLILCFIINTIHFVYAHMFSYQYIKFGMIIGVVISFLFCLFPVGAGFFYAFLFPLCTAVFSLFWYCLAKSRIPFSSQIFKQTTTIILHHPSIVVFCLFQTILDFALTLGYLYVCLVCNVLEYNPLWYVYCVFSYTWITLTLKYVNYMTGAGLAASWYFLGNTPQYPKYPVLDSFKRATTTSFGSACFASLILAVIQAIRALINITTQNQRDDNDRENHGSQIFLNVIRCMALCILDLLESVVRWMSRYALIYCSIYGVPYAEGCRRWAELNCHRFVNVLVDGCVIRDAINYHFIIFVAGSGLAGWAVASGLFASASGPYIFMILMTVFFTMSSMMLINEPILTISDTLLICFAENPETLRTKDPNLYQVLCRTYSNQLSQKIGH</sequence>
<protein>
    <recommendedName>
        <fullName evidence="6">Choline transporter-like protein</fullName>
    </recommendedName>
</protein>
<dbReference type="InterPro" id="IPR007603">
    <property type="entry name" value="Choline_transptr-like"/>
</dbReference>
<feature type="transmembrane region" description="Helical" evidence="6">
    <location>
        <begin position="166"/>
        <end position="186"/>
    </location>
</feature>
<keyword evidence="4 6" id="KW-1133">Transmembrane helix</keyword>
<evidence type="ECO:0000256" key="3">
    <source>
        <dbReference type="ARBA" id="ARBA00022692"/>
    </source>
</evidence>
<evidence type="ECO:0000256" key="2">
    <source>
        <dbReference type="ARBA" id="ARBA00007168"/>
    </source>
</evidence>
<dbReference type="GeneID" id="94830917"/>
<feature type="transmembrane region" description="Helical" evidence="6">
    <location>
        <begin position="232"/>
        <end position="256"/>
    </location>
</feature>
<dbReference type="EMBL" id="MLAK01001393">
    <property type="protein sequence ID" value="OHS93533.1"/>
    <property type="molecule type" value="Genomic_DNA"/>
</dbReference>
<dbReference type="RefSeq" id="XP_068346670.1">
    <property type="nucleotide sequence ID" value="XM_068496213.1"/>
</dbReference>
<comment type="subcellular location">
    <subcellularLocation>
        <location evidence="6">Cell membrane</location>
        <topology evidence="6">Multi-pass membrane protein</topology>
    </subcellularLocation>
    <subcellularLocation>
        <location evidence="1">Membrane</location>
        <topology evidence="1">Multi-pass membrane protein</topology>
    </subcellularLocation>
</comment>
<evidence type="ECO:0000313" key="7">
    <source>
        <dbReference type="EMBL" id="OHS93533.1"/>
    </source>
</evidence>
<name>A0A1J4J7Y6_9EUKA</name>
<proteinExistence type="inferred from homology"/>
<feature type="transmembrane region" description="Helical" evidence="6">
    <location>
        <begin position="139"/>
        <end position="159"/>
    </location>
</feature>
<dbReference type="PANTHER" id="PTHR12385">
    <property type="entry name" value="CHOLINE TRANSPORTER-LIKE (SLC FAMILY 44)"/>
    <property type="match status" value="1"/>
</dbReference>
<evidence type="ECO:0000313" key="8">
    <source>
        <dbReference type="Proteomes" id="UP000179807"/>
    </source>
</evidence>
<evidence type="ECO:0000256" key="6">
    <source>
        <dbReference type="RuleBase" id="RU368066"/>
    </source>
</evidence>
<evidence type="ECO:0000256" key="5">
    <source>
        <dbReference type="ARBA" id="ARBA00023136"/>
    </source>
</evidence>
<feature type="transmembrane region" description="Helical" evidence="6">
    <location>
        <begin position="436"/>
        <end position="456"/>
    </location>
</feature>
<feature type="transmembrane region" description="Helical" evidence="6">
    <location>
        <begin position="462"/>
        <end position="480"/>
    </location>
</feature>
<feature type="transmembrane region" description="Helical" evidence="6">
    <location>
        <begin position="192"/>
        <end position="211"/>
    </location>
</feature>
<dbReference type="VEuPathDB" id="TrichDB:TRFO_11748"/>
<dbReference type="GO" id="GO:0005886">
    <property type="term" value="C:plasma membrane"/>
    <property type="evidence" value="ECO:0007669"/>
    <property type="project" value="UniProtKB-SubCell"/>
</dbReference>
<keyword evidence="8" id="KW-1185">Reference proteome</keyword>
<reference evidence="7" key="1">
    <citation type="submission" date="2016-10" db="EMBL/GenBank/DDBJ databases">
        <authorList>
            <person name="Benchimol M."/>
            <person name="Almeida L.G."/>
            <person name="Vasconcelos A.T."/>
            <person name="Perreira-Neves A."/>
            <person name="Rosa I.A."/>
            <person name="Tasca T."/>
            <person name="Bogo M.R."/>
            <person name="de Souza W."/>
        </authorList>
    </citation>
    <scope>NUCLEOTIDE SEQUENCE [LARGE SCALE GENOMIC DNA]</scope>
    <source>
        <strain evidence="7">K</strain>
    </source>
</reference>